<protein>
    <submittedName>
        <fullName evidence="2">Transposase</fullName>
    </submittedName>
</protein>
<dbReference type="RefSeq" id="WP_206372302.1">
    <property type="nucleotide sequence ID" value="NZ_CAWPTM010000142.1"/>
</dbReference>
<dbReference type="InterPro" id="IPR002525">
    <property type="entry name" value="Transp_IS110-like_N"/>
</dbReference>
<dbReference type="Proteomes" id="UP000779070">
    <property type="component" value="Unassembled WGS sequence"/>
</dbReference>
<sequence>MAKNIFQSCKLSPQGKVIYNREISRIKLKELLIKEKLSLVAMESCSSADYWARYGKTAGHQVKVINARAVKGFQTKKTDKNDALAIATTASLEHIHSIRVQSVDAQAMQSMERARNLALTH</sequence>
<dbReference type="EMBL" id="JAFHLB010000025">
    <property type="protein sequence ID" value="MBN3579491.1"/>
    <property type="molecule type" value="Genomic_DNA"/>
</dbReference>
<dbReference type="PANTHER" id="PTHR33055:SF3">
    <property type="entry name" value="PUTATIVE TRANSPOSASE FOR IS117-RELATED"/>
    <property type="match status" value="1"/>
</dbReference>
<dbReference type="PANTHER" id="PTHR33055">
    <property type="entry name" value="TRANSPOSASE FOR INSERTION SEQUENCE ELEMENT IS1111A"/>
    <property type="match status" value="1"/>
</dbReference>
<feature type="domain" description="Transposase IS110-like N-terminal" evidence="1">
    <location>
        <begin position="2"/>
        <end position="116"/>
    </location>
</feature>
<gene>
    <name evidence="2" type="ORF">JYA62_17670</name>
</gene>
<keyword evidence="3" id="KW-1185">Reference proteome</keyword>
<dbReference type="InterPro" id="IPR047650">
    <property type="entry name" value="Transpos_IS110"/>
</dbReference>
<evidence type="ECO:0000313" key="3">
    <source>
        <dbReference type="Proteomes" id="UP000779070"/>
    </source>
</evidence>
<evidence type="ECO:0000313" key="2">
    <source>
        <dbReference type="EMBL" id="MBN3579491.1"/>
    </source>
</evidence>
<organism evidence="2 3">
    <name type="scientific">Vibrio neptunius</name>
    <dbReference type="NCBI Taxonomy" id="170651"/>
    <lineage>
        <taxon>Bacteria</taxon>
        <taxon>Pseudomonadati</taxon>
        <taxon>Pseudomonadota</taxon>
        <taxon>Gammaproteobacteria</taxon>
        <taxon>Vibrionales</taxon>
        <taxon>Vibrionaceae</taxon>
        <taxon>Vibrio</taxon>
    </lineage>
</organism>
<comment type="caution">
    <text evidence="2">The sequence shown here is derived from an EMBL/GenBank/DDBJ whole genome shotgun (WGS) entry which is preliminary data.</text>
</comment>
<dbReference type="Pfam" id="PF01548">
    <property type="entry name" value="DEDD_Tnp_IS110"/>
    <property type="match status" value="1"/>
</dbReference>
<proteinExistence type="predicted"/>
<name>A0ABS3A4S6_9VIBR</name>
<reference evidence="2 3" key="1">
    <citation type="submission" date="2021-02" db="EMBL/GenBank/DDBJ databases">
        <title>Draft Genome Sequences of 5 Vibrio neptunius Strains Isolated From of Bivalve Hatcheries.</title>
        <authorList>
            <person name="Galvis F."/>
            <person name="Barja J.L."/>
            <person name="Lemos M.L."/>
            <person name="Balado M."/>
        </authorList>
    </citation>
    <scope>NUCLEOTIDE SEQUENCE [LARGE SCALE GENOMIC DNA]</scope>
    <source>
        <strain evidence="2 3">PP-145.98</strain>
    </source>
</reference>
<evidence type="ECO:0000259" key="1">
    <source>
        <dbReference type="Pfam" id="PF01548"/>
    </source>
</evidence>
<accession>A0ABS3A4S6</accession>